<dbReference type="SUPFAM" id="SSF53474">
    <property type="entry name" value="alpha/beta-Hydrolases"/>
    <property type="match status" value="1"/>
</dbReference>
<reference evidence="2" key="1">
    <citation type="submission" date="2018-05" db="EMBL/GenBank/DDBJ databases">
        <authorList>
            <person name="Lanie J.A."/>
            <person name="Ng W.-L."/>
            <person name="Kazmierczak K.M."/>
            <person name="Andrzejewski T.M."/>
            <person name="Davidsen T.M."/>
            <person name="Wayne K.J."/>
            <person name="Tettelin H."/>
            <person name="Glass J.I."/>
            <person name="Rusch D."/>
            <person name="Podicherti R."/>
            <person name="Tsui H.-C.T."/>
            <person name="Winkler M.E."/>
        </authorList>
    </citation>
    <scope>NUCLEOTIDE SEQUENCE</scope>
</reference>
<evidence type="ECO:0000259" key="1">
    <source>
        <dbReference type="Pfam" id="PF00561"/>
    </source>
</evidence>
<proteinExistence type="predicted"/>
<organism evidence="2">
    <name type="scientific">marine metagenome</name>
    <dbReference type="NCBI Taxonomy" id="408172"/>
    <lineage>
        <taxon>unclassified sequences</taxon>
        <taxon>metagenomes</taxon>
        <taxon>ecological metagenomes</taxon>
    </lineage>
</organism>
<dbReference type="PANTHER" id="PTHR43433:SF5">
    <property type="entry name" value="AB HYDROLASE-1 DOMAIN-CONTAINING PROTEIN"/>
    <property type="match status" value="1"/>
</dbReference>
<dbReference type="InterPro" id="IPR000073">
    <property type="entry name" value="AB_hydrolase_1"/>
</dbReference>
<evidence type="ECO:0000313" key="2">
    <source>
        <dbReference type="EMBL" id="SVD16164.1"/>
    </source>
</evidence>
<feature type="domain" description="AB hydrolase-1" evidence="1">
    <location>
        <begin position="20"/>
        <end position="95"/>
    </location>
</feature>
<dbReference type="InterPro" id="IPR050471">
    <property type="entry name" value="AB_hydrolase"/>
</dbReference>
<name>A0A382T1X8_9ZZZZ</name>
<dbReference type="Pfam" id="PF00561">
    <property type="entry name" value="Abhydrolase_1"/>
    <property type="match status" value="1"/>
</dbReference>
<dbReference type="GO" id="GO:0004806">
    <property type="term" value="F:triacylglycerol lipase activity"/>
    <property type="evidence" value="ECO:0007669"/>
    <property type="project" value="TreeGrafter"/>
</dbReference>
<dbReference type="InterPro" id="IPR029058">
    <property type="entry name" value="AB_hydrolase_fold"/>
</dbReference>
<feature type="non-terminal residue" evidence="2">
    <location>
        <position position="95"/>
    </location>
</feature>
<sequence length="95" mass="10654">MPYVDSSGVSIHYHVEGDGPPLVLQHGLTNSLLNWYAYGFVEELAKDYRLIMVDARGHGRSGKPHDPKDYNLKLRVNDILAVMDDLGVDKAHYMG</sequence>
<gene>
    <name evidence="2" type="ORF">METZ01_LOCUS369018</name>
</gene>
<dbReference type="PANTHER" id="PTHR43433">
    <property type="entry name" value="HYDROLASE, ALPHA/BETA FOLD FAMILY PROTEIN"/>
    <property type="match status" value="1"/>
</dbReference>
<dbReference type="Gene3D" id="3.40.50.1820">
    <property type="entry name" value="alpha/beta hydrolase"/>
    <property type="match status" value="1"/>
</dbReference>
<dbReference type="AlphaFoldDB" id="A0A382T1X8"/>
<dbReference type="EMBL" id="UINC01133308">
    <property type="protein sequence ID" value="SVD16164.1"/>
    <property type="molecule type" value="Genomic_DNA"/>
</dbReference>
<accession>A0A382T1X8</accession>
<dbReference type="GO" id="GO:0046503">
    <property type="term" value="P:glycerolipid catabolic process"/>
    <property type="evidence" value="ECO:0007669"/>
    <property type="project" value="TreeGrafter"/>
</dbReference>
<protein>
    <recommendedName>
        <fullName evidence="1">AB hydrolase-1 domain-containing protein</fullName>
    </recommendedName>
</protein>